<dbReference type="AlphaFoldDB" id="A0A540NKW0"/>
<feature type="compositionally biased region" description="Basic and acidic residues" evidence="1">
    <location>
        <begin position="26"/>
        <end position="47"/>
    </location>
</feature>
<dbReference type="GO" id="GO:0005737">
    <property type="term" value="C:cytoplasm"/>
    <property type="evidence" value="ECO:0007669"/>
    <property type="project" value="TreeGrafter"/>
</dbReference>
<dbReference type="Gene3D" id="2.160.20.70">
    <property type="match status" value="1"/>
</dbReference>
<evidence type="ECO:0000313" key="3">
    <source>
        <dbReference type="EMBL" id="TQE11273.1"/>
    </source>
</evidence>
<accession>A0A540NKW0</accession>
<gene>
    <name evidence="3" type="ORF">C1H46_003279</name>
</gene>
<feature type="region of interest" description="Disordered" evidence="1">
    <location>
        <begin position="20"/>
        <end position="54"/>
    </location>
</feature>
<dbReference type="InterPro" id="IPR012945">
    <property type="entry name" value="Tubulin-bd_cofactor_C_dom"/>
</dbReference>
<dbReference type="GO" id="GO:0007023">
    <property type="term" value="P:post-chaperonin tubulin folding pathway"/>
    <property type="evidence" value="ECO:0007669"/>
    <property type="project" value="InterPro"/>
</dbReference>
<name>A0A540NKW0_MALBA</name>
<dbReference type="GO" id="GO:0007021">
    <property type="term" value="P:tubulin complex assembly"/>
    <property type="evidence" value="ECO:0007669"/>
    <property type="project" value="TreeGrafter"/>
</dbReference>
<keyword evidence="4" id="KW-1185">Reference proteome</keyword>
<dbReference type="Pfam" id="PF07986">
    <property type="entry name" value="TBCC"/>
    <property type="match status" value="1"/>
</dbReference>
<proteinExistence type="predicted"/>
<reference evidence="3 4" key="1">
    <citation type="journal article" date="2019" name="G3 (Bethesda)">
        <title>Sequencing of a Wild Apple (Malus baccata) Genome Unravels the Differences Between Cultivated and Wild Apple Species Regarding Disease Resistance and Cold Tolerance.</title>
        <authorList>
            <person name="Chen X."/>
        </authorList>
    </citation>
    <scope>NUCLEOTIDE SEQUENCE [LARGE SCALE GENOMIC DNA]</scope>
    <source>
        <strain evidence="4">cv. Shandingzi</strain>
        <tissue evidence="3">Leaves</tissue>
    </source>
</reference>
<dbReference type="EMBL" id="VIEB01000032">
    <property type="protein sequence ID" value="TQE11273.1"/>
    <property type="molecule type" value="Genomic_DNA"/>
</dbReference>
<dbReference type="STRING" id="106549.A0A540NKW0"/>
<dbReference type="PANTHER" id="PTHR15139:SF0">
    <property type="entry name" value="TUBULIN-SPECIFIC CHAPERONE C"/>
    <property type="match status" value="1"/>
</dbReference>
<feature type="domain" description="Tubulin binding cofactor C-like" evidence="2">
    <location>
        <begin position="86"/>
        <end position="133"/>
    </location>
</feature>
<dbReference type="PANTHER" id="PTHR15139">
    <property type="entry name" value="TUBULIN FOLDING COFACTOR C"/>
    <property type="match status" value="1"/>
</dbReference>
<dbReference type="InterPro" id="IPR016098">
    <property type="entry name" value="CAP/MinC_C"/>
</dbReference>
<evidence type="ECO:0000256" key="1">
    <source>
        <dbReference type="SAM" id="MobiDB-lite"/>
    </source>
</evidence>
<organism evidence="3 4">
    <name type="scientific">Malus baccata</name>
    <name type="common">Siberian crab apple</name>
    <name type="synonym">Pyrus baccata</name>
    <dbReference type="NCBI Taxonomy" id="106549"/>
    <lineage>
        <taxon>Eukaryota</taxon>
        <taxon>Viridiplantae</taxon>
        <taxon>Streptophyta</taxon>
        <taxon>Embryophyta</taxon>
        <taxon>Tracheophyta</taxon>
        <taxon>Spermatophyta</taxon>
        <taxon>Magnoliopsida</taxon>
        <taxon>eudicotyledons</taxon>
        <taxon>Gunneridae</taxon>
        <taxon>Pentapetalae</taxon>
        <taxon>rosids</taxon>
        <taxon>fabids</taxon>
        <taxon>Rosales</taxon>
        <taxon>Rosaceae</taxon>
        <taxon>Amygdaloideae</taxon>
        <taxon>Maleae</taxon>
        <taxon>Malus</taxon>
    </lineage>
</organism>
<evidence type="ECO:0000313" key="4">
    <source>
        <dbReference type="Proteomes" id="UP000315295"/>
    </source>
</evidence>
<protein>
    <recommendedName>
        <fullName evidence="2">Tubulin binding cofactor C-like domain-containing protein</fullName>
    </recommendedName>
</protein>
<dbReference type="Proteomes" id="UP000315295">
    <property type="component" value="Unassembled WGS sequence"/>
</dbReference>
<evidence type="ECO:0000259" key="2">
    <source>
        <dbReference type="Pfam" id="PF07986"/>
    </source>
</evidence>
<dbReference type="InterPro" id="IPR027684">
    <property type="entry name" value="TBCC"/>
</dbReference>
<comment type="caution">
    <text evidence="3">The sequence shown here is derived from an EMBL/GenBank/DDBJ whole genome shotgun (WGS) entry which is preliminary data.</text>
</comment>
<sequence>MTSDLRQSLEVLSPELLPFSFRNKPTKKEPITEPKEEEKVQEPEKKSSFHVPDSPSFWNKKGEILVHNFKGSEVGESSILKLDSCEVKSRPIIKDSCGLRFAPYYLTYKGIEKELREASLDKETEKWSNVDDFLWLRAIQSPNWFVLPENERLGLIDISKSEES</sequence>